<protein>
    <submittedName>
        <fullName evidence="2">Class I SAM-dependent methyltransferase</fullName>
    </submittedName>
</protein>
<dbReference type="EMBL" id="JAALAA010000031">
    <property type="protein sequence ID" value="NGN95844.1"/>
    <property type="molecule type" value="Genomic_DNA"/>
</dbReference>
<dbReference type="Pfam" id="PF13649">
    <property type="entry name" value="Methyltransf_25"/>
    <property type="match status" value="1"/>
</dbReference>
<dbReference type="AlphaFoldDB" id="A0A6M1R650"/>
<keyword evidence="3" id="KW-1185">Reference proteome</keyword>
<dbReference type="CDD" id="cd02440">
    <property type="entry name" value="AdoMet_MTases"/>
    <property type="match status" value="1"/>
</dbReference>
<name>A0A6M1R650_9ACTN</name>
<keyword evidence="2" id="KW-0489">Methyltransferase</keyword>
<dbReference type="GO" id="GO:0008168">
    <property type="term" value="F:methyltransferase activity"/>
    <property type="evidence" value="ECO:0007669"/>
    <property type="project" value="UniProtKB-KW"/>
</dbReference>
<dbReference type="GO" id="GO:0032259">
    <property type="term" value="P:methylation"/>
    <property type="evidence" value="ECO:0007669"/>
    <property type="project" value="UniProtKB-KW"/>
</dbReference>
<evidence type="ECO:0000313" key="2">
    <source>
        <dbReference type="EMBL" id="NGN95844.1"/>
    </source>
</evidence>
<sequence length="199" mass="21227">MAPAPDTHWNTVYATKAADEVSWYEPVPTVSRRLITLAAASGRVIDVGAGASNLADVLVSAGYDVTVLDISSNALAQVRERLGRQAAYVLADVLSWTPAASYDVWHDRAVFHFLTDPDDQARYVDLAATAVGTGGGLVMGTFAPAGPESCSGLPTARHDAGSLARLFAESFTLEHSETEEHVTPWGAVQPFTWAVLRRS</sequence>
<reference evidence="2 3" key="1">
    <citation type="submission" date="2020-02" db="EMBL/GenBank/DDBJ databases">
        <title>Whole-genome analyses of novel actinobacteria.</title>
        <authorList>
            <person name="Sahin N."/>
        </authorList>
    </citation>
    <scope>NUCLEOTIDE SEQUENCE [LARGE SCALE GENOMIC DNA]</scope>
    <source>
        <strain evidence="2 3">KC13</strain>
    </source>
</reference>
<gene>
    <name evidence="2" type="ORF">G5C66_24285</name>
</gene>
<evidence type="ECO:0000313" key="3">
    <source>
        <dbReference type="Proteomes" id="UP000483261"/>
    </source>
</evidence>
<comment type="caution">
    <text evidence="2">The sequence shown here is derived from an EMBL/GenBank/DDBJ whole genome shotgun (WGS) entry which is preliminary data.</text>
</comment>
<dbReference type="SUPFAM" id="SSF53335">
    <property type="entry name" value="S-adenosyl-L-methionine-dependent methyltransferases"/>
    <property type="match status" value="1"/>
</dbReference>
<organism evidence="2 3">
    <name type="scientific">Nocardioides turkmenicus</name>
    <dbReference type="NCBI Taxonomy" id="2711220"/>
    <lineage>
        <taxon>Bacteria</taxon>
        <taxon>Bacillati</taxon>
        <taxon>Actinomycetota</taxon>
        <taxon>Actinomycetes</taxon>
        <taxon>Propionibacteriales</taxon>
        <taxon>Nocardioidaceae</taxon>
        <taxon>Nocardioides</taxon>
    </lineage>
</organism>
<accession>A0A6M1R650</accession>
<evidence type="ECO:0000259" key="1">
    <source>
        <dbReference type="Pfam" id="PF13649"/>
    </source>
</evidence>
<dbReference type="InterPro" id="IPR029063">
    <property type="entry name" value="SAM-dependent_MTases_sf"/>
</dbReference>
<dbReference type="Gene3D" id="3.40.50.150">
    <property type="entry name" value="Vaccinia Virus protein VP39"/>
    <property type="match status" value="1"/>
</dbReference>
<keyword evidence="2" id="KW-0808">Transferase</keyword>
<proteinExistence type="predicted"/>
<dbReference type="RefSeq" id="WP_165114032.1">
    <property type="nucleotide sequence ID" value="NZ_JAALAA010000031.1"/>
</dbReference>
<dbReference type="Proteomes" id="UP000483261">
    <property type="component" value="Unassembled WGS sequence"/>
</dbReference>
<dbReference type="InterPro" id="IPR041698">
    <property type="entry name" value="Methyltransf_25"/>
</dbReference>
<feature type="domain" description="Methyltransferase" evidence="1">
    <location>
        <begin position="44"/>
        <end position="131"/>
    </location>
</feature>